<evidence type="ECO:0000313" key="3">
    <source>
        <dbReference type="Proteomes" id="UP000229756"/>
    </source>
</evidence>
<proteinExistence type="predicted"/>
<gene>
    <name evidence="2" type="ORF">CO058_03855</name>
</gene>
<feature type="transmembrane region" description="Helical" evidence="1">
    <location>
        <begin position="12"/>
        <end position="29"/>
    </location>
</feature>
<accession>A0A2M8EKV6</accession>
<comment type="caution">
    <text evidence="2">The sequence shown here is derived from an EMBL/GenBank/DDBJ whole genome shotgun (WGS) entry which is preliminary data.</text>
</comment>
<evidence type="ECO:0000256" key="1">
    <source>
        <dbReference type="SAM" id="Phobius"/>
    </source>
</evidence>
<keyword evidence="1" id="KW-0472">Membrane</keyword>
<name>A0A2M8EKV6_UNCKA</name>
<sequence length="183" mass="21341">MKQFNLTDLASFNLKLIVATFVLHWLSFYDESLFNPMFIRSTMLELGFHTTPYISFELAAIFFFMIFLVYTPVALFDLLIIKLPTRFTRNISVSPSDMKFKKGKHIENLIRFITFALMCLTPYLFIESFISGILVLPFTFFHMILMAITTFTHGLQILALYRIFSPRFINMAKTFRSPIPSLA</sequence>
<protein>
    <submittedName>
        <fullName evidence="2">Uncharacterized protein</fullName>
    </submittedName>
</protein>
<feature type="transmembrane region" description="Helical" evidence="1">
    <location>
        <begin position="58"/>
        <end position="81"/>
    </location>
</feature>
<evidence type="ECO:0000313" key="2">
    <source>
        <dbReference type="EMBL" id="PJC23371.1"/>
    </source>
</evidence>
<feature type="transmembrane region" description="Helical" evidence="1">
    <location>
        <begin position="138"/>
        <end position="161"/>
    </location>
</feature>
<dbReference type="Proteomes" id="UP000229756">
    <property type="component" value="Unassembled WGS sequence"/>
</dbReference>
<dbReference type="AlphaFoldDB" id="A0A2M8EKV6"/>
<keyword evidence="1" id="KW-1133">Transmembrane helix</keyword>
<feature type="transmembrane region" description="Helical" evidence="1">
    <location>
        <begin position="108"/>
        <end position="126"/>
    </location>
</feature>
<dbReference type="EMBL" id="PFSJ01000027">
    <property type="protein sequence ID" value="PJC23371.1"/>
    <property type="molecule type" value="Genomic_DNA"/>
</dbReference>
<reference evidence="3" key="1">
    <citation type="submission" date="2017-09" db="EMBL/GenBank/DDBJ databases">
        <title>Depth-based differentiation of microbial function through sediment-hosted aquifers and enrichment of novel symbionts in the deep terrestrial subsurface.</title>
        <authorList>
            <person name="Probst A.J."/>
            <person name="Ladd B."/>
            <person name="Jarett J.K."/>
            <person name="Geller-Mcgrath D.E."/>
            <person name="Sieber C.M.K."/>
            <person name="Emerson J.B."/>
            <person name="Anantharaman K."/>
            <person name="Thomas B.C."/>
            <person name="Malmstrom R."/>
            <person name="Stieglmeier M."/>
            <person name="Klingl A."/>
            <person name="Woyke T."/>
            <person name="Ryan C.M."/>
            <person name="Banfield J.F."/>
        </authorList>
    </citation>
    <scope>NUCLEOTIDE SEQUENCE [LARGE SCALE GENOMIC DNA]</scope>
</reference>
<organism evidence="2 3">
    <name type="scientific">candidate division WWE3 bacterium CG_4_9_14_0_2_um_filter_35_11</name>
    <dbReference type="NCBI Taxonomy" id="1975077"/>
    <lineage>
        <taxon>Bacteria</taxon>
        <taxon>Katanobacteria</taxon>
    </lineage>
</organism>
<keyword evidence="1" id="KW-0812">Transmembrane</keyword>